<feature type="region of interest" description="Disordered" evidence="1">
    <location>
        <begin position="227"/>
        <end position="277"/>
    </location>
</feature>
<dbReference type="SUPFAM" id="SSF117892">
    <property type="entry name" value="Band 7/SPFH domain"/>
    <property type="match status" value="1"/>
</dbReference>
<evidence type="ECO:0000313" key="3">
    <source>
        <dbReference type="EMBL" id="AHC16067.1"/>
    </source>
</evidence>
<evidence type="ECO:0000313" key="4">
    <source>
        <dbReference type="Proteomes" id="UP000018680"/>
    </source>
</evidence>
<dbReference type="RefSeq" id="WP_024268965.1">
    <property type="nucleotide sequence ID" value="NC_023035.1"/>
</dbReference>
<reference evidence="3 4" key="1">
    <citation type="journal article" date="2015" name="Stand. Genomic Sci.">
        <title>Complete genome sequence and description of Salinispira pacifica gen. nov., sp. nov., a novel spirochaete isolated form a hypersaline microbial mat.</title>
        <authorList>
            <person name="Ben Hania W."/>
            <person name="Joseph M."/>
            <person name="Schumann P."/>
            <person name="Bunk B."/>
            <person name="Fiebig A."/>
            <person name="Sproer C."/>
            <person name="Klenk H.P."/>
            <person name="Fardeau M.L."/>
            <person name="Spring S."/>
        </authorList>
    </citation>
    <scope>NUCLEOTIDE SEQUENCE [LARGE SCALE GENOMIC DNA]</scope>
    <source>
        <strain evidence="3 4">L21-RPul-D2</strain>
    </source>
</reference>
<dbReference type="STRING" id="1307761.L21SP2_2715"/>
<proteinExistence type="predicted"/>
<dbReference type="HOGENOM" id="CLU_902812_0_0_12"/>
<dbReference type="InterPro" id="IPR018649">
    <property type="entry name" value="SHOCT"/>
</dbReference>
<feature type="domain" description="SHOCT" evidence="2">
    <location>
        <begin position="279"/>
        <end position="305"/>
    </location>
</feature>
<evidence type="ECO:0000256" key="1">
    <source>
        <dbReference type="SAM" id="MobiDB-lite"/>
    </source>
</evidence>
<dbReference type="EMBL" id="CP006939">
    <property type="protein sequence ID" value="AHC16067.1"/>
    <property type="molecule type" value="Genomic_DNA"/>
</dbReference>
<gene>
    <name evidence="3" type="ORF">L21SP2_2715</name>
</gene>
<dbReference type="Pfam" id="PF09851">
    <property type="entry name" value="SHOCT"/>
    <property type="match status" value="1"/>
</dbReference>
<accession>V5WJU4</accession>
<dbReference type="KEGG" id="slr:L21SP2_2715"/>
<evidence type="ECO:0000259" key="2">
    <source>
        <dbReference type="Pfam" id="PF09851"/>
    </source>
</evidence>
<dbReference type="InterPro" id="IPR036013">
    <property type="entry name" value="Band_7/SPFH_dom_sf"/>
</dbReference>
<keyword evidence="4" id="KW-1185">Reference proteome</keyword>
<dbReference type="AlphaFoldDB" id="V5WJU4"/>
<name>V5WJU4_9SPIO</name>
<feature type="compositionally biased region" description="Basic and acidic residues" evidence="1">
    <location>
        <begin position="264"/>
        <end position="277"/>
    </location>
</feature>
<sequence>MYRSSAVRKRYSSTVEWTRPGDDVLFFRWSSSPRDMYHAEQIRILPGQSLLCIHNSVCTAILKEPGLYDLQGNGREFWSKVEAALEDTPSRDGGPGSSPAFFFARTGELPSQSWNSGTYLRYEEPREGVRMLLRLFGSYRVKLVNPDSYFVNLGENIGIYSLSRFRNAMTRRMPDIIAEFLKTAELSHTDFEESREDLSVKLEEVMKRACTPLGLEIFDTRIEGMVYEEEDSSPDRTPSDSGNSRVREKEPAESPVPEQLSEQPLEHSEKDDSDPLVHRLESLKKMLDRKLITPEEYQTKKEEILAKL</sequence>
<protein>
    <recommendedName>
        <fullName evidence="2">SHOCT domain-containing protein</fullName>
    </recommendedName>
</protein>
<organism evidence="3 4">
    <name type="scientific">Salinispira pacifica</name>
    <dbReference type="NCBI Taxonomy" id="1307761"/>
    <lineage>
        <taxon>Bacteria</taxon>
        <taxon>Pseudomonadati</taxon>
        <taxon>Spirochaetota</taxon>
        <taxon>Spirochaetia</taxon>
        <taxon>Spirochaetales</taxon>
        <taxon>Spirochaetaceae</taxon>
        <taxon>Salinispira</taxon>
    </lineage>
</organism>
<dbReference type="eggNOG" id="COG4260">
    <property type="taxonomic scope" value="Bacteria"/>
</dbReference>
<dbReference type="Proteomes" id="UP000018680">
    <property type="component" value="Chromosome"/>
</dbReference>